<evidence type="ECO:0000313" key="3">
    <source>
        <dbReference type="Proteomes" id="UP001500427"/>
    </source>
</evidence>
<dbReference type="InterPro" id="IPR048031">
    <property type="entry name" value="ScyD/ScyE-like"/>
</dbReference>
<accession>A0ABP9JF35</accession>
<dbReference type="Gene3D" id="2.130.10.10">
    <property type="entry name" value="YVTN repeat-like/Quinoprotein amine dehydrogenase"/>
    <property type="match status" value="1"/>
</dbReference>
<name>A0ABP9JF35_9MICO</name>
<keyword evidence="3" id="KW-1185">Reference proteome</keyword>
<comment type="caution">
    <text evidence="2">The sequence shown here is derived from an EMBL/GenBank/DDBJ whole genome shotgun (WGS) entry which is preliminary data.</text>
</comment>
<dbReference type="NCBIfam" id="NF033206">
    <property type="entry name" value="ScyE_fam"/>
    <property type="match status" value="1"/>
</dbReference>
<proteinExistence type="predicted"/>
<dbReference type="EMBL" id="BAABIW010000017">
    <property type="protein sequence ID" value="GAA5029681.1"/>
    <property type="molecule type" value="Genomic_DNA"/>
</dbReference>
<protein>
    <submittedName>
        <fullName evidence="2">ScyD/ScyE family protein</fullName>
    </submittedName>
</protein>
<feature type="signal peptide" evidence="1">
    <location>
        <begin position="1"/>
        <end position="30"/>
    </location>
</feature>
<evidence type="ECO:0000313" key="2">
    <source>
        <dbReference type="EMBL" id="GAA5029681.1"/>
    </source>
</evidence>
<sequence length="378" mass="38964">MSRRLRTTTAVVAACATAALGLTTAVGASASTSRAATAAATKAWSQTLDDTVGAPFAIALAKGDVWYTDGAASTVNRIHHGKSMVVAHGPMPGEVAGLAASADGKSYAYTTTDYSNGATTLTIRTAGKAPVVADLSTYEQRHNPDGWRTYGIVKNESSDPQCARDVLGGLTGGEATYKGGIDSHPYAVASLGNGAWAVADAGGNDILKVDRHGRISVIAVLPPQPIMLTTEMVTAAGLPPCVAGVTYAFEPVPTDVERGERGMLWVSTLPGGPEDPSLGARGSVYMVNPWNHSSTRRATGFLGATDLALGSHGAIYVTELFAGKVSKLQNGRITTAAEISSPLSVEAWGGYLYVGSMGQIDQQTGEVKSPGAITKIRP</sequence>
<reference evidence="3" key="1">
    <citation type="journal article" date="2019" name="Int. J. Syst. Evol. Microbiol.">
        <title>The Global Catalogue of Microorganisms (GCM) 10K type strain sequencing project: providing services to taxonomists for standard genome sequencing and annotation.</title>
        <authorList>
            <consortium name="The Broad Institute Genomics Platform"/>
            <consortium name="The Broad Institute Genome Sequencing Center for Infectious Disease"/>
            <person name="Wu L."/>
            <person name="Ma J."/>
        </authorList>
    </citation>
    <scope>NUCLEOTIDE SEQUENCE [LARGE SCALE GENOMIC DNA]</scope>
    <source>
        <strain evidence="3">JCM 17687</strain>
    </source>
</reference>
<keyword evidence="1" id="KW-0732">Signal</keyword>
<dbReference type="SUPFAM" id="SSF101898">
    <property type="entry name" value="NHL repeat"/>
    <property type="match status" value="1"/>
</dbReference>
<dbReference type="RefSeq" id="WP_345507947.1">
    <property type="nucleotide sequence ID" value="NZ_BAABIW010000017.1"/>
</dbReference>
<dbReference type="Proteomes" id="UP001500427">
    <property type="component" value="Unassembled WGS sequence"/>
</dbReference>
<dbReference type="SUPFAM" id="SSF63829">
    <property type="entry name" value="Calcium-dependent phosphotriesterase"/>
    <property type="match status" value="1"/>
</dbReference>
<feature type="chain" id="PRO_5046219055" evidence="1">
    <location>
        <begin position="31"/>
        <end position="378"/>
    </location>
</feature>
<evidence type="ECO:0000256" key="1">
    <source>
        <dbReference type="SAM" id="SignalP"/>
    </source>
</evidence>
<gene>
    <name evidence="2" type="ORF">GCM10023258_26280</name>
</gene>
<organism evidence="2 3">
    <name type="scientific">Terrabacter aeriphilus</name>
    <dbReference type="NCBI Taxonomy" id="515662"/>
    <lineage>
        <taxon>Bacteria</taxon>
        <taxon>Bacillati</taxon>
        <taxon>Actinomycetota</taxon>
        <taxon>Actinomycetes</taxon>
        <taxon>Micrococcales</taxon>
        <taxon>Intrasporangiaceae</taxon>
        <taxon>Terrabacter</taxon>
    </lineage>
</organism>
<dbReference type="InterPro" id="IPR015943">
    <property type="entry name" value="WD40/YVTN_repeat-like_dom_sf"/>
</dbReference>